<dbReference type="RefSeq" id="XP_020068334.1">
    <property type="nucleotide sequence ID" value="XM_020213855.1"/>
</dbReference>
<evidence type="ECO:0000313" key="2">
    <source>
        <dbReference type="EMBL" id="ODV71295.1"/>
    </source>
</evidence>
<proteinExistence type="predicted"/>
<keyword evidence="3" id="KW-1185">Reference proteome</keyword>
<dbReference type="AlphaFoldDB" id="A0A1E4RW38"/>
<feature type="region of interest" description="Disordered" evidence="1">
    <location>
        <begin position="395"/>
        <end position="449"/>
    </location>
</feature>
<dbReference type="EMBL" id="KV453942">
    <property type="protein sequence ID" value="ODV71295.1"/>
    <property type="molecule type" value="Genomic_DNA"/>
</dbReference>
<evidence type="ECO:0000256" key="1">
    <source>
        <dbReference type="SAM" id="MobiDB-lite"/>
    </source>
</evidence>
<feature type="compositionally biased region" description="Polar residues" evidence="1">
    <location>
        <begin position="102"/>
        <end position="114"/>
    </location>
</feature>
<dbReference type="Gene3D" id="3.90.20.10">
    <property type="match status" value="1"/>
</dbReference>
<dbReference type="GeneID" id="30988251"/>
<protein>
    <submittedName>
        <fullName evidence="2">Uncharacterized protein</fullName>
    </submittedName>
</protein>
<name>A0A1E4RW38_CYBJN</name>
<evidence type="ECO:0000313" key="3">
    <source>
        <dbReference type="Proteomes" id="UP000094389"/>
    </source>
</evidence>
<organism evidence="2 3">
    <name type="scientific">Cyberlindnera jadinii (strain ATCC 18201 / CBS 1600 / BCRC 20928 / JCM 3617 / NBRC 0987 / NRRL Y-1542)</name>
    <name type="common">Torula yeast</name>
    <name type="synonym">Candida utilis</name>
    <dbReference type="NCBI Taxonomy" id="983966"/>
    <lineage>
        <taxon>Eukaryota</taxon>
        <taxon>Fungi</taxon>
        <taxon>Dikarya</taxon>
        <taxon>Ascomycota</taxon>
        <taxon>Saccharomycotina</taxon>
        <taxon>Saccharomycetes</taxon>
        <taxon>Phaffomycetales</taxon>
        <taxon>Phaffomycetaceae</taxon>
        <taxon>Cyberlindnera</taxon>
    </lineage>
</organism>
<feature type="compositionally biased region" description="Polar residues" evidence="1">
    <location>
        <begin position="399"/>
        <end position="426"/>
    </location>
</feature>
<dbReference type="Proteomes" id="UP000094389">
    <property type="component" value="Unassembled WGS sequence"/>
</dbReference>
<feature type="region of interest" description="Disordered" evidence="1">
    <location>
        <begin position="95"/>
        <end position="125"/>
    </location>
</feature>
<sequence>MSAVRLRSQGPVPDEGRNYCFVSDVDDAQVISAGESSRVKEERITAIEARFDAIEQRVEARFDAIEQRFEQINDENKQRFDDITKLLNTWMNKVSGSEEKSNTIPETSSPTNNHDGPKVSFEEPKVTPPQTVVERFKVEPAEAALLTTLKEIQPEIFLEDQLVASCTRDTGTMKYNPMFSRPDSITSSPKRMTFEERIAWLKAAKWFCTRTQLRTDQWVSFLIDEFFSDSVTIYGIRDIIFAHISTTTYYYIADSWFALILYFFPSRIEIEKHKFLKDHALRTKWIKKGENIAQSLRTWLIACQCPRGYGPSFREVKLQLEIILFEVAPNYIVDFSKISNWTELISVLDEGHFPQFKCATEDIVIFKDHWKEHSSTQWLNMLTLTEDNEQLNVVRHGKNNSNGDIRSSNPRGSGNARSYNNNKSNHGNSYCGSNGQGGSGSYNRNSSTSHHDQDFKIYDGCECYRCRQYKQMATNCLSEYLERE</sequence>
<accession>A0A1E4RW38</accession>
<gene>
    <name evidence="2" type="ORF">CYBJADRAFT_164488</name>
</gene>
<feature type="compositionally biased region" description="Basic and acidic residues" evidence="1">
    <location>
        <begin position="115"/>
        <end position="125"/>
    </location>
</feature>
<reference evidence="2 3" key="1">
    <citation type="journal article" date="2016" name="Proc. Natl. Acad. Sci. U.S.A.">
        <title>Comparative genomics of biotechnologically important yeasts.</title>
        <authorList>
            <person name="Riley R."/>
            <person name="Haridas S."/>
            <person name="Wolfe K.H."/>
            <person name="Lopes M.R."/>
            <person name="Hittinger C.T."/>
            <person name="Goeker M."/>
            <person name="Salamov A.A."/>
            <person name="Wisecaver J.H."/>
            <person name="Long T.M."/>
            <person name="Calvey C.H."/>
            <person name="Aerts A.L."/>
            <person name="Barry K.W."/>
            <person name="Choi C."/>
            <person name="Clum A."/>
            <person name="Coughlan A.Y."/>
            <person name="Deshpande S."/>
            <person name="Douglass A.P."/>
            <person name="Hanson S.J."/>
            <person name="Klenk H.-P."/>
            <person name="LaButti K.M."/>
            <person name="Lapidus A."/>
            <person name="Lindquist E.A."/>
            <person name="Lipzen A.M."/>
            <person name="Meier-Kolthoff J.P."/>
            <person name="Ohm R.A."/>
            <person name="Otillar R.P."/>
            <person name="Pangilinan J.L."/>
            <person name="Peng Y."/>
            <person name="Rokas A."/>
            <person name="Rosa C.A."/>
            <person name="Scheuner C."/>
            <person name="Sibirny A.A."/>
            <person name="Slot J.C."/>
            <person name="Stielow J.B."/>
            <person name="Sun H."/>
            <person name="Kurtzman C.P."/>
            <person name="Blackwell M."/>
            <person name="Grigoriev I.V."/>
            <person name="Jeffries T.W."/>
        </authorList>
    </citation>
    <scope>NUCLEOTIDE SEQUENCE [LARGE SCALE GENOMIC DNA]</scope>
    <source>
        <strain evidence="3">ATCC 18201 / CBS 1600 / BCRC 20928 / JCM 3617 / NBRC 0987 / NRRL Y-1542</strain>
    </source>
</reference>
<dbReference type="STRING" id="983966.A0A1E4RW38"/>